<comment type="similarity">
    <text evidence="11">Belongs to the dynactin subunit 4 family.</text>
</comment>
<evidence type="ECO:0000256" key="3">
    <source>
        <dbReference type="ARBA" id="ARBA00004657"/>
    </source>
</evidence>
<feature type="compositionally biased region" description="Polar residues" evidence="14">
    <location>
        <begin position="36"/>
        <end position="47"/>
    </location>
</feature>
<dbReference type="GO" id="GO:0005813">
    <property type="term" value="C:centrosome"/>
    <property type="evidence" value="ECO:0007669"/>
    <property type="project" value="UniProtKB-SubCell"/>
</dbReference>
<comment type="subcellular location">
    <subcellularLocation>
        <location evidence="1">Cytoplasm</location>
        <location evidence="1">Cytoskeleton</location>
        <location evidence="1">Microtubule organizing center</location>
        <location evidence="1">Centrosome</location>
    </subcellularLocation>
    <subcellularLocation>
        <location evidence="2">Cytoplasm</location>
        <location evidence="2">Cytoskeleton</location>
        <location evidence="2">Stress fiber</location>
    </subcellularLocation>
    <subcellularLocation>
        <location evidence="3">Cytoplasm</location>
        <location evidence="3">Myofibril</location>
    </subcellularLocation>
</comment>
<evidence type="ECO:0000256" key="12">
    <source>
        <dbReference type="ARBA" id="ARBA00034864"/>
    </source>
</evidence>
<evidence type="ECO:0000256" key="7">
    <source>
        <dbReference type="ARBA" id="ARBA00022843"/>
    </source>
</evidence>
<keyword evidence="4" id="KW-0963">Cytoplasm</keyword>
<evidence type="ECO:0000256" key="14">
    <source>
        <dbReference type="SAM" id="MobiDB-lite"/>
    </source>
</evidence>
<dbReference type="GO" id="GO:0005869">
    <property type="term" value="C:dynactin complex"/>
    <property type="evidence" value="ECO:0007669"/>
    <property type="project" value="InterPro"/>
</dbReference>
<keyword evidence="9" id="KW-0175">Coiled coil</keyword>
<evidence type="ECO:0000256" key="4">
    <source>
        <dbReference type="ARBA" id="ARBA00022490"/>
    </source>
</evidence>
<feature type="compositionally biased region" description="Low complexity" evidence="14">
    <location>
        <begin position="399"/>
        <end position="419"/>
    </location>
</feature>
<organism evidence="16">
    <name type="scientific">Naegleria gruberi</name>
    <name type="common">Amoeba</name>
    <dbReference type="NCBI Taxonomy" id="5762"/>
    <lineage>
        <taxon>Eukaryota</taxon>
        <taxon>Discoba</taxon>
        <taxon>Heterolobosea</taxon>
        <taxon>Tetramitia</taxon>
        <taxon>Eutetramitia</taxon>
        <taxon>Vahlkampfiidae</taxon>
        <taxon>Naegleria</taxon>
    </lineage>
</organism>
<keyword evidence="7" id="KW-0832">Ubl conjugation</keyword>
<evidence type="ECO:0000256" key="2">
    <source>
        <dbReference type="ARBA" id="ARBA00004529"/>
    </source>
</evidence>
<dbReference type="GO" id="GO:0001725">
    <property type="term" value="C:stress fiber"/>
    <property type="evidence" value="ECO:0007669"/>
    <property type="project" value="UniProtKB-SubCell"/>
</dbReference>
<evidence type="ECO:0000256" key="6">
    <source>
        <dbReference type="ARBA" id="ARBA00022553"/>
    </source>
</evidence>
<dbReference type="Proteomes" id="UP000006671">
    <property type="component" value="Unassembled WGS sequence"/>
</dbReference>
<evidence type="ECO:0000256" key="11">
    <source>
        <dbReference type="ARBA" id="ARBA00034776"/>
    </source>
</evidence>
<keyword evidence="8" id="KW-0007">Acetylation</keyword>
<protein>
    <recommendedName>
        <fullName evidence="12">Dynactin subunit 4</fullName>
    </recommendedName>
</protein>
<dbReference type="GeneID" id="8857195"/>
<evidence type="ECO:0000313" key="16">
    <source>
        <dbReference type="Proteomes" id="UP000006671"/>
    </source>
</evidence>
<evidence type="ECO:0000256" key="9">
    <source>
        <dbReference type="ARBA" id="ARBA00023054"/>
    </source>
</evidence>
<dbReference type="PANTHER" id="PTHR13034">
    <property type="entry name" value="DYNACTIN P62 SUBUNIT"/>
    <property type="match status" value="1"/>
</dbReference>
<sequence length="767" mass="87562">MINQSSSSASPPIIQTSSSSTSSHHHYQHENIPRVASSSSSCDLNRMNSSESNLDDILSSSLSSTGSIKEHRSMRQSLSIQQQQYYNQSSDYTSNSLLFEPKTLFFPLPNKYKTKFSLYLFNDSSTDFIAFTIKNPNTKYFEISSEAYFPSLNSNSSSSSSSSCSCNNNCYGCSNKDPHDLIRKTNIPKITFTHKMEVKFSYPSDDNINVKFGDNILLLTPKKLNFHSLIRPDLSINVKYSTLQNYKKLYSLNELYLNHLMNIIEKDEIQEEIQSYYCPSCLTEFAKSEAMFNKMKCQFCFSCPSCQCNLNLVTRNLQTFLSCPYCYYDTLDINLKTNDSFNQLFEIVKENDNRLQSDFNLQLRKYADHVKKLNSNSNSNQQYRKFSIVLDSYVTVTTNSNSSSNNSNNNRIGNSNTSNYGNGIEPLTHSSNESLDSYLKKSDQRVQYMTSSEYSYNNLISFESKLQNNNNNTFNSNNSNNNNNDISMLYPQRKTLCIKKIKKYGEEIIVKRDSKNHSTNFDINYNAIKFLPKFSILNVPVLNVNRESDIYLLITNPNEECRLYLNLESFDNNVKLNLPKKTIVLKENNGLESYSADVQQLGIEDEKLRELDHEIEHIIERRNNQLKIRIGVLPFESNVKFKIRVKLSGLSLSAAFSSSPNSVTSPNNNSSSAITNSNSNINNNSNNNSSTNATNNNGLTVSSSLTNSMMESIALNSPKKKEMYEKQENKQVEYLVHFQLPSAVYTEDDLNEHQESSTPKVDWIKVY</sequence>
<proteinExistence type="inferred from homology"/>
<accession>D2VC14</accession>
<dbReference type="Pfam" id="PF05502">
    <property type="entry name" value="Dynactin_p62"/>
    <property type="match status" value="1"/>
</dbReference>
<name>D2VC14_NAEGR</name>
<dbReference type="PANTHER" id="PTHR13034:SF2">
    <property type="entry name" value="DYNACTIN SUBUNIT 4"/>
    <property type="match status" value="1"/>
</dbReference>
<evidence type="ECO:0000256" key="5">
    <source>
        <dbReference type="ARBA" id="ARBA00022499"/>
    </source>
</evidence>
<evidence type="ECO:0000256" key="10">
    <source>
        <dbReference type="ARBA" id="ARBA00023212"/>
    </source>
</evidence>
<dbReference type="KEGG" id="ngr:NAEGRDRAFT_66410"/>
<dbReference type="RefSeq" id="XP_002678322.1">
    <property type="nucleotide sequence ID" value="XM_002678276.1"/>
</dbReference>
<evidence type="ECO:0000256" key="8">
    <source>
        <dbReference type="ARBA" id="ARBA00022990"/>
    </source>
</evidence>
<feature type="region of interest" description="Disordered" evidence="14">
    <location>
        <begin position="1"/>
        <end position="57"/>
    </location>
</feature>
<gene>
    <name evidence="15" type="ORF">NAEGRDRAFT_66410</name>
</gene>
<feature type="compositionally biased region" description="Low complexity" evidence="14">
    <location>
        <begin position="657"/>
        <end position="697"/>
    </location>
</feature>
<keyword evidence="10" id="KW-0206">Cytoskeleton</keyword>
<dbReference type="eggNOG" id="KOG3896">
    <property type="taxonomic scope" value="Eukaryota"/>
</dbReference>
<dbReference type="InParanoid" id="D2VC14"/>
<feature type="region of interest" description="Disordered" evidence="14">
    <location>
        <begin position="657"/>
        <end position="703"/>
    </location>
</feature>
<keyword evidence="16" id="KW-1185">Reference proteome</keyword>
<dbReference type="AlphaFoldDB" id="D2VC14"/>
<evidence type="ECO:0000256" key="13">
    <source>
        <dbReference type="ARBA" id="ARBA00093507"/>
    </source>
</evidence>
<evidence type="ECO:0000256" key="1">
    <source>
        <dbReference type="ARBA" id="ARBA00004300"/>
    </source>
</evidence>
<feature type="compositionally biased region" description="Low complexity" evidence="14">
    <location>
        <begin position="1"/>
        <end position="22"/>
    </location>
</feature>
<keyword evidence="6" id="KW-0597">Phosphoprotein</keyword>
<dbReference type="OrthoDB" id="283815at2759"/>
<dbReference type="EMBL" id="GG738862">
    <property type="protein sequence ID" value="EFC45578.1"/>
    <property type="molecule type" value="Genomic_DNA"/>
</dbReference>
<dbReference type="InterPro" id="IPR008603">
    <property type="entry name" value="DCTN4"/>
</dbReference>
<reference evidence="15 16" key="1">
    <citation type="journal article" date="2010" name="Cell">
        <title>The genome of Naegleria gruberi illuminates early eukaryotic versatility.</title>
        <authorList>
            <person name="Fritz-Laylin L.K."/>
            <person name="Prochnik S.E."/>
            <person name="Ginger M.L."/>
            <person name="Dacks J.B."/>
            <person name="Carpenter M.L."/>
            <person name="Field M.C."/>
            <person name="Kuo A."/>
            <person name="Paredez A."/>
            <person name="Chapman J."/>
            <person name="Pham J."/>
            <person name="Shu S."/>
            <person name="Neupane R."/>
            <person name="Cipriano M."/>
            <person name="Mancuso J."/>
            <person name="Tu H."/>
            <person name="Salamov A."/>
            <person name="Lindquist E."/>
            <person name="Shapiro H."/>
            <person name="Lucas S."/>
            <person name="Grigoriev I.V."/>
            <person name="Cande W.Z."/>
            <person name="Fulton C."/>
            <person name="Rokhsar D.S."/>
            <person name="Dawson S.C."/>
        </authorList>
    </citation>
    <scope>NUCLEOTIDE SEQUENCE [LARGE SCALE GENOMIC DNA]</scope>
    <source>
        <strain evidence="15 16">NEG-M</strain>
    </source>
</reference>
<dbReference type="OMA" id="EIQSYYC"/>
<comment type="subunit">
    <text evidence="13">Subunit of dynactin, a multiprotein complex part of a tripartite complex with dynein and a adapter, such as BICDL1, BICD2 or HOOK3. The dynactin complex is built around ACTR1A/ACTB filament and consists of an actin-related filament composed of a shoulder domain, a pointed end and a barbed end. Its length is defined by its flexible shoulder domain. The soulder is composed of 2 DCTN1 subunits, 4 DCTN2 and 2 DCTN3. The 4 DCNT2 (via N-terminus) bind the ACTR1A filament and act as molecular rulers to determine the length. The pointed end is important for binding dynein-dynactin cargo adapters. Consists of 4 subunits: ACTR10, DCNT4, DCTN5 and DCTN6. The barbed end is composed of a CAPZA1:CAPZB heterodimers, which binds ACTR1A/ACTB filament and dynactin and stabilizes dynactin. Interacts with ATP7B, but not ATP7A, in a copper-dependent manner. Interacts with ANK2; this interaction is required for localization at costameres. Interacts with N4BP2L1.</text>
</comment>
<evidence type="ECO:0000313" key="15">
    <source>
        <dbReference type="EMBL" id="EFC45578.1"/>
    </source>
</evidence>
<feature type="region of interest" description="Disordered" evidence="14">
    <location>
        <begin position="399"/>
        <end position="427"/>
    </location>
</feature>
<feature type="compositionally biased region" description="Low complexity" evidence="14">
    <location>
        <begin position="48"/>
        <end position="57"/>
    </location>
</feature>
<dbReference type="STRING" id="5762.D2VC14"/>
<keyword evidence="5" id="KW-1017">Isopeptide bond</keyword>
<dbReference type="VEuPathDB" id="AmoebaDB:NAEGRDRAFT_66410"/>